<organism evidence="1">
    <name type="scientific">Nothobranchius pienaari</name>
    <dbReference type="NCBI Taxonomy" id="704102"/>
    <lineage>
        <taxon>Eukaryota</taxon>
        <taxon>Metazoa</taxon>
        <taxon>Chordata</taxon>
        <taxon>Craniata</taxon>
        <taxon>Vertebrata</taxon>
        <taxon>Euteleostomi</taxon>
        <taxon>Actinopterygii</taxon>
        <taxon>Neopterygii</taxon>
        <taxon>Teleostei</taxon>
        <taxon>Neoteleostei</taxon>
        <taxon>Acanthomorphata</taxon>
        <taxon>Ovalentaria</taxon>
        <taxon>Atherinomorphae</taxon>
        <taxon>Cyprinodontiformes</taxon>
        <taxon>Nothobranchiidae</taxon>
        <taxon>Nothobranchius</taxon>
    </lineage>
</organism>
<proteinExistence type="predicted"/>
<evidence type="ECO:0000313" key="1">
    <source>
        <dbReference type="EMBL" id="SBR45478.1"/>
    </source>
</evidence>
<protein>
    <submittedName>
        <fullName evidence="1">Uncharacterized protein</fullName>
    </submittedName>
</protein>
<gene>
    <name evidence="1" type="primary">Nfu_g_1_017653</name>
</gene>
<feature type="non-terminal residue" evidence="1">
    <location>
        <position position="1"/>
    </location>
</feature>
<dbReference type="EMBL" id="HAEF01007844">
    <property type="protein sequence ID" value="SBR45478.1"/>
    <property type="molecule type" value="Transcribed_RNA"/>
</dbReference>
<reference evidence="1" key="2">
    <citation type="submission" date="2016-06" db="EMBL/GenBank/DDBJ databases">
        <title>The genome of a short-lived fish provides insights into sex chromosome evolution and the genetic control of aging.</title>
        <authorList>
            <person name="Reichwald K."/>
            <person name="Felder M."/>
            <person name="Petzold A."/>
            <person name="Koch P."/>
            <person name="Groth M."/>
            <person name="Platzer M."/>
        </authorList>
    </citation>
    <scope>NUCLEOTIDE SEQUENCE</scope>
    <source>
        <tissue evidence="1">Brain</tissue>
    </source>
</reference>
<name>A0A1A8LLS0_9TELE</name>
<feature type="non-terminal residue" evidence="1">
    <location>
        <position position="54"/>
    </location>
</feature>
<reference evidence="1" key="1">
    <citation type="submission" date="2016-05" db="EMBL/GenBank/DDBJ databases">
        <authorList>
            <person name="Lavstsen T."/>
            <person name="Jespersen J.S."/>
        </authorList>
    </citation>
    <scope>NUCLEOTIDE SEQUENCE</scope>
    <source>
        <tissue evidence="1">Brain</tissue>
    </source>
</reference>
<accession>A0A1A8LLS0</accession>
<dbReference type="AlphaFoldDB" id="A0A1A8LLS0"/>
<sequence length="54" mass="6328">NMYTLINKVYTYLKYTPKTVINPYTQTYTYTDLHTSTHAHKTETEVKAIKAVKT</sequence>